<dbReference type="RefSeq" id="WP_144884548.1">
    <property type="nucleotide sequence ID" value="NZ_VLLE01000002.1"/>
</dbReference>
<evidence type="ECO:0000313" key="3">
    <source>
        <dbReference type="EMBL" id="TWI85553.1"/>
    </source>
</evidence>
<evidence type="ECO:0000259" key="2">
    <source>
        <dbReference type="Pfam" id="PF13372"/>
    </source>
</evidence>
<comment type="caution">
    <text evidence="3">The sequence shown here is derived from an EMBL/GenBank/DDBJ whole genome shotgun (WGS) entry which is preliminary data.</text>
</comment>
<feature type="signal peptide" evidence="1">
    <location>
        <begin position="1"/>
        <end position="24"/>
    </location>
</feature>
<dbReference type="OrthoDB" id="1070463at2"/>
<organism evidence="3 4">
    <name type="scientific">Lacibacter cauensis</name>
    <dbReference type="NCBI Taxonomy" id="510947"/>
    <lineage>
        <taxon>Bacteria</taxon>
        <taxon>Pseudomonadati</taxon>
        <taxon>Bacteroidota</taxon>
        <taxon>Chitinophagia</taxon>
        <taxon>Chitinophagales</taxon>
        <taxon>Chitinophagaceae</taxon>
        <taxon>Lacibacter</taxon>
    </lineage>
</organism>
<sequence>MKKLNTKSGILMGVLLAAGTSVNAQFTLTGQVRTRSEYRDGAGTLRPVNNQPAFFTSQRTRLSFGYRNNRIQFLTSVQDVRVWGQDASSISNADGSKLGVHEAWAEVTLANKKDSSFKHAKVDYLGFRIGRQELMYDDSRLLGNLDWLQQARRHDALVLKFLNKGWQLDLGAAFNQNTDAFNYNGTYYTPANVNPYVKDSKGNLVLTPAGLIPIVNATGISAKTGTLSMANAPSTNAIGQHYKALQFLYAAKTFGQTKITALVVGDQFSKYRLDSVKIIAGADTGYVFGRRYNKAGTHARYTTGLLINSVLDKKKSLTLTAGAYYQGGKDKEGLKLSAYTTTASVTYAKKSWLYSIGWDYVSGNDAFSTSTTNHRFDPLYGTPHKLWGLMDYFYVGTGSPVGGLSNPFAKIRFTSKDKRFSTGIDYHYFALAKNQKDVTGNAIKKYLGSEFDCVSTYQLNKFSSIELGLSYMAATKSMEYAKAVTPGSTQLNNSWAYLQINIKPDFLSK</sequence>
<dbReference type="InterPro" id="IPR025388">
    <property type="entry name" value="Alginate_export_dom"/>
</dbReference>
<evidence type="ECO:0000313" key="4">
    <source>
        <dbReference type="Proteomes" id="UP000316167"/>
    </source>
</evidence>
<feature type="domain" description="Alginate export" evidence="2">
    <location>
        <begin position="27"/>
        <end position="171"/>
    </location>
</feature>
<proteinExistence type="predicted"/>
<dbReference type="EMBL" id="VLLE01000002">
    <property type="protein sequence ID" value="TWI85553.1"/>
    <property type="molecule type" value="Genomic_DNA"/>
</dbReference>
<dbReference type="Pfam" id="PF13372">
    <property type="entry name" value="Alginate_exp"/>
    <property type="match status" value="1"/>
</dbReference>
<keyword evidence="4" id="KW-1185">Reference proteome</keyword>
<evidence type="ECO:0000256" key="1">
    <source>
        <dbReference type="SAM" id="SignalP"/>
    </source>
</evidence>
<feature type="chain" id="PRO_5022099325" evidence="1">
    <location>
        <begin position="25"/>
        <end position="509"/>
    </location>
</feature>
<name>A0A562SWK7_9BACT</name>
<accession>A0A562SWK7</accession>
<gene>
    <name evidence="3" type="ORF">IQ13_0716</name>
</gene>
<dbReference type="Proteomes" id="UP000316167">
    <property type="component" value="Unassembled WGS sequence"/>
</dbReference>
<keyword evidence="1" id="KW-0732">Signal</keyword>
<dbReference type="AlphaFoldDB" id="A0A562SWK7"/>
<reference evidence="3 4" key="1">
    <citation type="journal article" date="2015" name="Stand. Genomic Sci.">
        <title>Genomic Encyclopedia of Bacterial and Archaeal Type Strains, Phase III: the genomes of soil and plant-associated and newly described type strains.</title>
        <authorList>
            <person name="Whitman W.B."/>
            <person name="Woyke T."/>
            <person name="Klenk H.P."/>
            <person name="Zhou Y."/>
            <person name="Lilburn T.G."/>
            <person name="Beck B.J."/>
            <person name="De Vos P."/>
            <person name="Vandamme P."/>
            <person name="Eisen J.A."/>
            <person name="Garrity G."/>
            <person name="Hugenholtz P."/>
            <person name="Kyrpides N.C."/>
        </authorList>
    </citation>
    <scope>NUCLEOTIDE SEQUENCE [LARGE SCALE GENOMIC DNA]</scope>
    <source>
        <strain evidence="3 4">CGMCC 1.7271</strain>
    </source>
</reference>
<protein>
    <submittedName>
        <fullName evidence="3">Alginate export protein</fullName>
    </submittedName>
</protein>